<organism evidence="1 2">
    <name type="scientific">Anthostomella pinea</name>
    <dbReference type="NCBI Taxonomy" id="933095"/>
    <lineage>
        <taxon>Eukaryota</taxon>
        <taxon>Fungi</taxon>
        <taxon>Dikarya</taxon>
        <taxon>Ascomycota</taxon>
        <taxon>Pezizomycotina</taxon>
        <taxon>Sordariomycetes</taxon>
        <taxon>Xylariomycetidae</taxon>
        <taxon>Xylariales</taxon>
        <taxon>Xylariaceae</taxon>
        <taxon>Anthostomella</taxon>
    </lineage>
</organism>
<dbReference type="EMBL" id="CAUWAG010000003">
    <property type="protein sequence ID" value="CAJ2500297.1"/>
    <property type="molecule type" value="Genomic_DNA"/>
</dbReference>
<comment type="caution">
    <text evidence="1">The sequence shown here is derived from an EMBL/GenBank/DDBJ whole genome shotgun (WGS) entry which is preliminary data.</text>
</comment>
<evidence type="ECO:0000313" key="1">
    <source>
        <dbReference type="EMBL" id="CAJ2500297.1"/>
    </source>
</evidence>
<evidence type="ECO:0000313" key="2">
    <source>
        <dbReference type="Proteomes" id="UP001295740"/>
    </source>
</evidence>
<dbReference type="SUPFAM" id="SSF51735">
    <property type="entry name" value="NAD(P)-binding Rossmann-fold domains"/>
    <property type="match status" value="1"/>
</dbReference>
<protein>
    <submittedName>
        <fullName evidence="1">Uu.00g031500.m01.CDS01</fullName>
    </submittedName>
</protein>
<reference evidence="1" key="1">
    <citation type="submission" date="2023-10" db="EMBL/GenBank/DDBJ databases">
        <authorList>
            <person name="Hackl T."/>
        </authorList>
    </citation>
    <scope>NUCLEOTIDE SEQUENCE</scope>
</reference>
<proteinExistence type="predicted"/>
<dbReference type="PANTHER" id="PTHR47431:SF1">
    <property type="entry name" value="ZN(II)2CYS6 TRANSCRIPTION FACTOR (EUROFUNG)"/>
    <property type="match status" value="1"/>
</dbReference>
<keyword evidence="2" id="KW-1185">Reference proteome</keyword>
<dbReference type="PANTHER" id="PTHR47431">
    <property type="entry name" value="ZN(II)2CYS6 TRANSCRIPTION FACTOR (EUROFUNG)-RELATED"/>
    <property type="match status" value="1"/>
</dbReference>
<dbReference type="Proteomes" id="UP001295740">
    <property type="component" value="Unassembled WGS sequence"/>
</dbReference>
<dbReference type="Gene3D" id="3.40.50.720">
    <property type="entry name" value="NAD(P)-binding Rossmann-like Domain"/>
    <property type="match status" value="1"/>
</dbReference>
<gene>
    <name evidence="1" type="ORF">KHLLAP_LOCUS765</name>
</gene>
<sequence length="490" mass="54280">MSPAPFDVTPEKQASFPRYMYHQLTTKPEVVSDVDLRGKTALVTGSNCGVELETSRQLLDLGISKLILAVRNEEKGRAAATDLSAGREGMAPGTIEVWKIDLSDYDSDVPILAALDAPGKLADNREDRMFVSKLLGQYFVAALAKRVPASVAVINAASPGTICDSQFPTRYRQDACGSDRQDADPWTVPVFPENGAIIPQPTSQSEYQTQINLGQDGFSSMALSIELSRIRAELVLPCNEGPDEGCKEMLEQGDSRISSWLRRVPRWKMDLVDPDGDVDVVLFHAVAFAHIYRLWLRQPADRHGLNLREYFPLGPAQGPDRKGQAVKRYGWKPHSIDIQAANSFCDLFRYPFPAQKLRPVIILGTLRVALTYLDACVFLGLDSPTLREKINMLVQILTANGEIWPLAKKVADEIRTVAKEYLTPPRTSTQNRRAGSSGPEPWVPVASNVLHEGSLPLAPEAEFDLYRDLNLLQGWNANDTWPNLADVYPV</sequence>
<name>A0AAI8YD33_9PEZI</name>
<dbReference type="InterPro" id="IPR036291">
    <property type="entry name" value="NAD(P)-bd_dom_sf"/>
</dbReference>
<accession>A0AAI8YD33</accession>
<dbReference type="AlphaFoldDB" id="A0AAI8YD33"/>